<gene>
    <name evidence="3" type="ORF">AHMF7605_10680</name>
</gene>
<feature type="domain" description="Secretion system C-terminal sorting" evidence="2">
    <location>
        <begin position="1459"/>
        <end position="1534"/>
    </location>
</feature>
<dbReference type="InterPro" id="IPR026444">
    <property type="entry name" value="Secre_tail"/>
</dbReference>
<organism evidence="3 4">
    <name type="scientific">Adhaeribacter arboris</name>
    <dbReference type="NCBI Taxonomy" id="2072846"/>
    <lineage>
        <taxon>Bacteria</taxon>
        <taxon>Pseudomonadati</taxon>
        <taxon>Bacteroidota</taxon>
        <taxon>Cytophagia</taxon>
        <taxon>Cytophagales</taxon>
        <taxon>Hymenobacteraceae</taxon>
        <taxon>Adhaeribacter</taxon>
    </lineage>
</organism>
<dbReference type="SUPFAM" id="SSF101908">
    <property type="entry name" value="Putative isomerase YbhE"/>
    <property type="match status" value="1"/>
</dbReference>
<reference evidence="3 4" key="1">
    <citation type="submission" date="2018-03" db="EMBL/GenBank/DDBJ databases">
        <title>Adhaeribacter sp. HMF7605 Genome sequencing and assembly.</title>
        <authorList>
            <person name="Kang H."/>
            <person name="Kang J."/>
            <person name="Cha I."/>
            <person name="Kim H."/>
            <person name="Joh K."/>
        </authorList>
    </citation>
    <scope>NUCLEOTIDE SEQUENCE [LARGE SCALE GENOMIC DNA]</scope>
    <source>
        <strain evidence="3 4">HMF7605</strain>
    </source>
</reference>
<dbReference type="OrthoDB" id="922614at2"/>
<dbReference type="Proteomes" id="UP000240357">
    <property type="component" value="Unassembled WGS sequence"/>
</dbReference>
<evidence type="ECO:0000313" key="4">
    <source>
        <dbReference type="Proteomes" id="UP000240357"/>
    </source>
</evidence>
<dbReference type="EMBL" id="PYFT01000001">
    <property type="protein sequence ID" value="PSR53949.1"/>
    <property type="molecule type" value="Genomic_DNA"/>
</dbReference>
<evidence type="ECO:0000256" key="1">
    <source>
        <dbReference type="SAM" id="MobiDB-lite"/>
    </source>
</evidence>
<dbReference type="PANTHER" id="PTHR42754:SF1">
    <property type="entry name" value="LIPOPROTEIN"/>
    <property type="match status" value="1"/>
</dbReference>
<feature type="region of interest" description="Disordered" evidence="1">
    <location>
        <begin position="354"/>
        <end position="386"/>
    </location>
</feature>
<dbReference type="RefSeq" id="WP_106929110.1">
    <property type="nucleotide sequence ID" value="NZ_PYFT01000001.1"/>
</dbReference>
<dbReference type="PANTHER" id="PTHR42754">
    <property type="entry name" value="ENDOGLUCANASE"/>
    <property type="match status" value="1"/>
</dbReference>
<evidence type="ECO:0000259" key="2">
    <source>
        <dbReference type="Pfam" id="PF18962"/>
    </source>
</evidence>
<feature type="compositionally biased region" description="Low complexity" evidence="1">
    <location>
        <begin position="372"/>
        <end position="381"/>
    </location>
</feature>
<keyword evidence="4" id="KW-1185">Reference proteome</keyword>
<name>A0A2T2YEL4_9BACT</name>
<protein>
    <recommendedName>
        <fullName evidence="2">Secretion system C-terminal sorting domain-containing protein</fullName>
    </recommendedName>
</protein>
<comment type="caution">
    <text evidence="3">The sequence shown here is derived from an EMBL/GenBank/DDBJ whole genome shotgun (WGS) entry which is preliminary data.</text>
</comment>
<dbReference type="NCBIfam" id="TIGR04183">
    <property type="entry name" value="Por_Secre_tail"/>
    <property type="match status" value="1"/>
</dbReference>
<sequence>MNALFTLLYLLPKLRGRFTSLFRLEILSLMLGISFVSSAQNVKWNKTIGGNYGDTFVAAQQTSDGGYILGGNSASGKSGDKTGARKGMADYWIVKLNPDGSKAWDKTIGGNDYDALTSLQQTKDGGYILGGSSNSGISGDKTEAPKGFWVVRLNADGTKAWDKTIADSRNPANYSYLRTLQLTPDGGYLLGGTSNAGVGDYKSEPSKGSNDYWVVKLNADGSKAWDKTIGTEGSESLLSVEQTSDNGYILGGYSARVTTRGYWLVKLNVNRSIVWDKFIPEGYPVYEYPGAENSTSEINIVKPTPDGGYILGGYADSKTNVYKSEAGNGSTDFWLIKLKADGQQEWNKVIGGTDRETLNSLQPTSDGGYLLGGNSRSNSSGDKTQNSQGSFDYWVVKLNADRTKAWDLTLGGNKEDNLGNVFQTKDKGYFLGGYSRSDVSETKTEASRGDYDYWVVKLDNSERQKQTVTFSPIPDVNYATQKTVTLKATASSGLPASFALISGPATVKGNTLTLTGGSGTVTVSASQAGNQKYFPAIDDTARFVVQVPPVTRLWDKSYGGVATEYYDQYTKYYGTSTLSTMVATSDGGYLLGGTSDSNRGNDKTQPTRGKSDYWIVKVDASGKKLWDKVYGGKDSDGLNRLITTTDGGYLLGGTSRSGKNGDKSQDSKGGKDYWLLKIDATGNKLWDKTYGGGNEDEFTNLISTPDGGYLLGGTSYSQNSGDKSEVSRGNADYWVVKIDAQGTKQWDKTLGGKFGEYLSSLATTPDSGYLIGGSTLSPTSGDITAPIKGGGDIWLVKIDANGQKSWDKTFGGGGGDGLGNIVPTSDGNYLLGGDSYSVSNGDKTAPNKGHTDYWLIKINPNGNKIWDKTFGGNCYDYFSNLVATPDGGFFLGGSSSSEISGDKSETNRGSYYKECESGLGQTDYWIIKLDANANKVWDRTFGTVAPQSSYTDRLTTLLATTNGEYLIGGDTNIGKSGDKSQPIKGVRDIWVIKIKEETTQETSAWDMRYGGASEDKLTSIIETSDAGYLSGGYSYSGSSGDKTQDTQGKIDYWIVKSDKNGKKLWDKRYGGTFDDFLNRVIQTKDGGYLLAGSSRSDENGDKSEISRDTGYDYFKKRDFWLVKVDSLGNKQWDKTLGGSGLDELEKVIQLSSGEYVLAGHSNSPASGDKSQGTQGGYDYWLVKVSATGTKIWDKRYGGTLDEVLGSFTQTQDGGFLLGGTSYSGRNRDKSQTSRGKSDYWIVRTDKDGNKLWDKTFGGNGEDNLASLGRSNGGSFFLAGTSNSPKSGDKSQAGYLDEVGYATADYWLIKIDAQGNKVWDKTLGGTSSDALLTSTYTRDGGYVLAGGSYSNKSGDKTQDRVGESDFWIIKLDANGSKQWDKTIGGTESDALRTVLQTNDGGLLLGGSSNSPVSGDKTQPSRGFSDYWLVKLAPETSSIAATREATSLEQLVALTTALTAYPNPFHGQITVQFSLPETQTATVKIYDNQGMEVSTLFQGEAKAKQIYQVEWQAGTKPAGLYFLQLQTPTKREQQKLLLTK</sequence>
<proteinExistence type="predicted"/>
<dbReference type="Gene3D" id="2.60.40.4070">
    <property type="match status" value="1"/>
</dbReference>
<accession>A0A2T2YEL4</accession>
<evidence type="ECO:0000313" key="3">
    <source>
        <dbReference type="EMBL" id="PSR53949.1"/>
    </source>
</evidence>
<dbReference type="Pfam" id="PF18962">
    <property type="entry name" value="Por_Secre_tail"/>
    <property type="match status" value="1"/>
</dbReference>